<dbReference type="GO" id="GO:0005634">
    <property type="term" value="C:nucleus"/>
    <property type="evidence" value="ECO:0007669"/>
    <property type="project" value="UniProtKB-SubCell"/>
</dbReference>
<keyword evidence="1" id="KW-0539">Nucleus</keyword>
<reference evidence="4 5" key="1">
    <citation type="submission" date="2019-01" db="EMBL/GenBank/DDBJ databases">
        <authorList>
            <person name="Sayadi A."/>
        </authorList>
    </citation>
    <scope>NUCLEOTIDE SEQUENCE [LARGE SCALE GENOMIC DNA]</scope>
</reference>
<evidence type="ECO:0000259" key="2">
    <source>
        <dbReference type="PROSITE" id="PS51029"/>
    </source>
</evidence>
<dbReference type="Proteomes" id="UP000410492">
    <property type="component" value="Unassembled WGS sequence"/>
</dbReference>
<dbReference type="AlphaFoldDB" id="A0A653DL71"/>
<dbReference type="PROSITE" id="PS51029">
    <property type="entry name" value="MADF"/>
    <property type="match status" value="1"/>
</dbReference>
<gene>
    <name evidence="4" type="ORF">CALMAC_LOCUS18513</name>
</gene>
<dbReference type="InterPro" id="IPR006578">
    <property type="entry name" value="MADF-dom"/>
</dbReference>
<dbReference type="GO" id="GO:0005667">
    <property type="term" value="C:transcription regulator complex"/>
    <property type="evidence" value="ECO:0007669"/>
    <property type="project" value="TreeGrafter"/>
</dbReference>
<dbReference type="SMART" id="SM00595">
    <property type="entry name" value="MADF"/>
    <property type="match status" value="1"/>
</dbReference>
<feature type="domain" description="MADF" evidence="2">
    <location>
        <begin position="6"/>
        <end position="91"/>
    </location>
</feature>
<dbReference type="InterPro" id="IPR004210">
    <property type="entry name" value="BESS_motif"/>
</dbReference>
<dbReference type="PANTHER" id="PTHR12243:SF60">
    <property type="entry name" value="SI:CH211-15D5.12-RELATED"/>
    <property type="match status" value="1"/>
</dbReference>
<keyword evidence="5" id="KW-1185">Reference proteome</keyword>
<dbReference type="EMBL" id="CAACVG010012866">
    <property type="protein sequence ID" value="VEN60980.1"/>
    <property type="molecule type" value="Genomic_DNA"/>
</dbReference>
<organism evidence="4 5">
    <name type="scientific">Callosobruchus maculatus</name>
    <name type="common">Southern cowpea weevil</name>
    <name type="synonym">Pulse bruchid</name>
    <dbReference type="NCBI Taxonomy" id="64391"/>
    <lineage>
        <taxon>Eukaryota</taxon>
        <taxon>Metazoa</taxon>
        <taxon>Ecdysozoa</taxon>
        <taxon>Arthropoda</taxon>
        <taxon>Hexapoda</taxon>
        <taxon>Insecta</taxon>
        <taxon>Pterygota</taxon>
        <taxon>Neoptera</taxon>
        <taxon>Endopterygota</taxon>
        <taxon>Coleoptera</taxon>
        <taxon>Polyphaga</taxon>
        <taxon>Cucujiformia</taxon>
        <taxon>Chrysomeloidea</taxon>
        <taxon>Chrysomelidae</taxon>
        <taxon>Bruchinae</taxon>
        <taxon>Bruchini</taxon>
        <taxon>Callosobruchus</taxon>
    </lineage>
</organism>
<name>A0A653DL71_CALMS</name>
<proteinExistence type="predicted"/>
<dbReference type="GO" id="GO:0003677">
    <property type="term" value="F:DNA binding"/>
    <property type="evidence" value="ECO:0007669"/>
    <property type="project" value="InterPro"/>
</dbReference>
<dbReference type="OrthoDB" id="6147983at2759"/>
<dbReference type="Pfam" id="PF02944">
    <property type="entry name" value="BESS"/>
    <property type="match status" value="1"/>
</dbReference>
<dbReference type="GO" id="GO:0006357">
    <property type="term" value="P:regulation of transcription by RNA polymerase II"/>
    <property type="evidence" value="ECO:0007669"/>
    <property type="project" value="TreeGrafter"/>
</dbReference>
<accession>A0A653DL71</accession>
<dbReference type="Pfam" id="PF10545">
    <property type="entry name" value="MADF_DNA_bdg"/>
    <property type="match status" value="1"/>
</dbReference>
<evidence type="ECO:0000313" key="5">
    <source>
        <dbReference type="Proteomes" id="UP000410492"/>
    </source>
</evidence>
<dbReference type="InterPro" id="IPR039353">
    <property type="entry name" value="TF_Adf1"/>
</dbReference>
<dbReference type="PROSITE" id="PS51031">
    <property type="entry name" value="BESS"/>
    <property type="match status" value="1"/>
</dbReference>
<evidence type="ECO:0000256" key="1">
    <source>
        <dbReference type="PROSITE-ProRule" id="PRU00371"/>
    </source>
</evidence>
<sequence length="269" mass="31501">MSFEIKLVQQIEKYELLYNSKLAEHSRKDLVEQSWEEIAYKVGKTVAECKERWRNIRCSFLRSLKSGPKGSRPKKPYYLKEYLNFILPYLKPYITAEKASNYRQLTKIENTALDSELSMHSEDLQNIDDLIENDDAVVEPLRIPRLSDGEESADIFTTSSNERKRKRACTSEVEQSIIKYLDSKTRKIENSSNKEVEKSEHCDAMRYFLLSLLPDVTSMNIEQQRFFKVKVLMLIDEIHSNFERCRSNHSTTFTSEAQPSMESQNELVQ</sequence>
<evidence type="ECO:0000313" key="4">
    <source>
        <dbReference type="EMBL" id="VEN60980.1"/>
    </source>
</evidence>
<comment type="subcellular location">
    <subcellularLocation>
        <location evidence="1">Nucleus</location>
    </subcellularLocation>
</comment>
<evidence type="ECO:0000259" key="3">
    <source>
        <dbReference type="PROSITE" id="PS51031"/>
    </source>
</evidence>
<protein>
    <submittedName>
        <fullName evidence="4">Uncharacterized protein</fullName>
    </submittedName>
</protein>
<dbReference type="PANTHER" id="PTHR12243">
    <property type="entry name" value="MADF DOMAIN TRANSCRIPTION FACTOR"/>
    <property type="match status" value="1"/>
</dbReference>
<feature type="domain" description="BESS" evidence="3">
    <location>
        <begin position="202"/>
        <end position="241"/>
    </location>
</feature>